<comment type="caution">
    <text evidence="2">The sequence shown here is derived from an EMBL/GenBank/DDBJ whole genome shotgun (WGS) entry which is preliminary data.</text>
</comment>
<dbReference type="Proteomes" id="UP000431684">
    <property type="component" value="Unassembled WGS sequence"/>
</dbReference>
<dbReference type="AlphaFoldDB" id="A0A6I3XH60"/>
<evidence type="ECO:0000313" key="3">
    <source>
        <dbReference type="Proteomes" id="UP000431684"/>
    </source>
</evidence>
<dbReference type="SUPFAM" id="SSF51735">
    <property type="entry name" value="NAD(P)-binding Rossmann-fold domains"/>
    <property type="match status" value="1"/>
</dbReference>
<dbReference type="InterPro" id="IPR036291">
    <property type="entry name" value="NAD(P)-bd_dom_sf"/>
</dbReference>
<dbReference type="Gene3D" id="3.40.50.720">
    <property type="entry name" value="NAD(P)-binding Rossmann-like Domain"/>
    <property type="match status" value="1"/>
</dbReference>
<proteinExistence type="predicted"/>
<dbReference type="OrthoDB" id="2565354at2"/>
<organism evidence="2 3">
    <name type="scientific">Pseudoduganella dura</name>
    <dbReference type="NCBI Taxonomy" id="321982"/>
    <lineage>
        <taxon>Bacteria</taxon>
        <taxon>Pseudomonadati</taxon>
        <taxon>Pseudomonadota</taxon>
        <taxon>Betaproteobacteria</taxon>
        <taxon>Burkholderiales</taxon>
        <taxon>Oxalobacteraceae</taxon>
        <taxon>Telluria group</taxon>
        <taxon>Pseudoduganella</taxon>
    </lineage>
</organism>
<feature type="domain" description="NAD-dependent epimerase/dehydratase" evidence="1">
    <location>
        <begin position="10"/>
        <end position="233"/>
    </location>
</feature>
<evidence type="ECO:0000313" key="2">
    <source>
        <dbReference type="EMBL" id="MUI13733.1"/>
    </source>
</evidence>
<name>A0A6I3XH60_9BURK</name>
<accession>A0A6I3XH60</accession>
<keyword evidence="3" id="KW-1185">Reference proteome</keyword>
<evidence type="ECO:0000259" key="1">
    <source>
        <dbReference type="Pfam" id="PF01370"/>
    </source>
</evidence>
<reference evidence="2 3" key="1">
    <citation type="submission" date="2019-11" db="EMBL/GenBank/DDBJ databases">
        <title>Draft Genome Sequences of Six Type Strains of the Genus Massilia.</title>
        <authorList>
            <person name="Miess H."/>
            <person name="Frediansyah A."/>
            <person name="Goeker M."/>
            <person name="Gross H."/>
        </authorList>
    </citation>
    <scope>NUCLEOTIDE SEQUENCE [LARGE SCALE GENOMIC DNA]</scope>
    <source>
        <strain evidence="2 3">DSM 17513</strain>
    </source>
</reference>
<dbReference type="EMBL" id="WNWM01000002">
    <property type="protein sequence ID" value="MUI13733.1"/>
    <property type="molecule type" value="Genomic_DNA"/>
</dbReference>
<dbReference type="InterPro" id="IPR001509">
    <property type="entry name" value="Epimerase_deHydtase"/>
</dbReference>
<gene>
    <name evidence="2" type="ORF">GJV26_14865</name>
</gene>
<sequence>MREPTPITVAILGASSQLARDLVQSMARHGGYTPLLYARDTAAVQRWLAGAGLAGRHEVLPYGAYGEQDHAAVINFVGVGDPARAAALGNGIFGITAEYDELALRGLERQPERRYIFLSSGAAYGHVFHQPVDEHTLAVVPLNALAPQDWYGAAKLHAECRHRALPQHAITDLRVFNYFSRSQDLAARFFITDLLRAVRDGGVLRTSPDPMVRDFLHPDDFFQLVDRVLRGPAGNRALDCYSAAPVDKATLLAAMAERFGLRYETGPAAPLNATGAKPHYYSRQRLAASLGYQPAYTSLDTVLGEAAAILGRPARHPAPPQENLE</sequence>
<dbReference type="Pfam" id="PF01370">
    <property type="entry name" value="Epimerase"/>
    <property type="match status" value="1"/>
</dbReference>
<protein>
    <submittedName>
        <fullName evidence="2">NAD-dependent epimerase/dehydratase family protein</fullName>
    </submittedName>
</protein>